<dbReference type="PANTHER" id="PTHR36427">
    <property type="entry name" value="54S RIBOSOMAL PROTEIN L1, MITOCHONDRIAL"/>
    <property type="match status" value="1"/>
</dbReference>
<dbReference type="SUPFAM" id="SSF56808">
    <property type="entry name" value="Ribosomal protein L1"/>
    <property type="match status" value="1"/>
</dbReference>
<comment type="similarity">
    <text evidence="1">Belongs to the universal ribosomal protein uL1 family.</text>
</comment>
<gene>
    <name evidence="4" type="ORF">J3R30DRAFT_3282980</name>
</gene>
<proteinExistence type="inferred from homology"/>
<dbReference type="AlphaFoldDB" id="A0A9W9AQ01"/>
<organism evidence="4 5">
    <name type="scientific">Lentinula aciculospora</name>
    <dbReference type="NCBI Taxonomy" id="153920"/>
    <lineage>
        <taxon>Eukaryota</taxon>
        <taxon>Fungi</taxon>
        <taxon>Dikarya</taxon>
        <taxon>Basidiomycota</taxon>
        <taxon>Agaricomycotina</taxon>
        <taxon>Agaricomycetes</taxon>
        <taxon>Agaricomycetidae</taxon>
        <taxon>Agaricales</taxon>
        <taxon>Marasmiineae</taxon>
        <taxon>Omphalotaceae</taxon>
        <taxon>Lentinula</taxon>
    </lineage>
</organism>
<dbReference type="PIRSF" id="PIRSF002155">
    <property type="entry name" value="Ribosomal_L1"/>
    <property type="match status" value="1"/>
</dbReference>
<evidence type="ECO:0000256" key="1">
    <source>
        <dbReference type="ARBA" id="ARBA00010531"/>
    </source>
</evidence>
<evidence type="ECO:0000313" key="5">
    <source>
        <dbReference type="Proteomes" id="UP001150266"/>
    </source>
</evidence>
<keyword evidence="2 4" id="KW-0689">Ribosomal protein</keyword>
<dbReference type="PANTHER" id="PTHR36427:SF3">
    <property type="entry name" value="LARGE RIBOSOMAL SUBUNIT PROTEIN UL1M"/>
    <property type="match status" value="1"/>
</dbReference>
<name>A0A9W9AQ01_9AGAR</name>
<dbReference type="Gene3D" id="3.30.190.20">
    <property type="match status" value="1"/>
</dbReference>
<dbReference type="InterPro" id="IPR002143">
    <property type="entry name" value="Ribosomal_uL1"/>
</dbReference>
<sequence length="294" mass="32510">MSTLLSLSRQYCRANICTILRRPFTQSLVAQARDKKQSKIRTPSKKALAAKQKRRAAKAALKQGKLEQLSLTDAILTLRAVEVASPKAMYELFIKTEMGTGVAVPKGRFKLPKEAKARAEEKILVFAEGRQAEEAKKAGAHIVGGIEIIEGILNNRIRATTYLCTTSLIRAITPRLGRFLGQQGLMPSERRGTVTDDIAGYIERIQGTSEWKADKTGNIHMPIGSMHFSADEVVRNFNHFMTSVKKATGNIKDNRQKETKKPGKLQNIAHLGTLAISKVLLSSTRGPSIRIIDY</sequence>
<keyword evidence="5" id="KW-1185">Reference proteome</keyword>
<accession>A0A9W9AQ01</accession>
<dbReference type="GO" id="GO:0003723">
    <property type="term" value="F:RNA binding"/>
    <property type="evidence" value="ECO:0007669"/>
    <property type="project" value="InterPro"/>
</dbReference>
<dbReference type="CDD" id="cd00403">
    <property type="entry name" value="Ribosomal_L1"/>
    <property type="match status" value="1"/>
</dbReference>
<dbReference type="Proteomes" id="UP001150266">
    <property type="component" value="Unassembled WGS sequence"/>
</dbReference>
<dbReference type="GO" id="GO:0005762">
    <property type="term" value="C:mitochondrial large ribosomal subunit"/>
    <property type="evidence" value="ECO:0007669"/>
    <property type="project" value="TreeGrafter"/>
</dbReference>
<reference evidence="4" key="1">
    <citation type="submission" date="2022-08" db="EMBL/GenBank/DDBJ databases">
        <title>A Global Phylogenomic Analysis of the Shiitake Genus Lentinula.</title>
        <authorList>
            <consortium name="DOE Joint Genome Institute"/>
            <person name="Sierra-Patev S."/>
            <person name="Min B."/>
            <person name="Naranjo-Ortiz M."/>
            <person name="Looney B."/>
            <person name="Konkel Z."/>
            <person name="Slot J.C."/>
            <person name="Sakamoto Y."/>
            <person name="Steenwyk J.L."/>
            <person name="Rokas A."/>
            <person name="Carro J."/>
            <person name="Camarero S."/>
            <person name="Ferreira P."/>
            <person name="Molpeceres G."/>
            <person name="Ruiz-Duenas F.J."/>
            <person name="Serrano A."/>
            <person name="Henrissat B."/>
            <person name="Drula E."/>
            <person name="Hughes K.W."/>
            <person name="Mata J.L."/>
            <person name="Ishikawa N.K."/>
            <person name="Vargas-Isla R."/>
            <person name="Ushijima S."/>
            <person name="Smith C.A."/>
            <person name="Ahrendt S."/>
            <person name="Andreopoulos W."/>
            <person name="He G."/>
            <person name="Labutti K."/>
            <person name="Lipzen A."/>
            <person name="Ng V."/>
            <person name="Riley R."/>
            <person name="Sandor L."/>
            <person name="Barry K."/>
            <person name="Martinez A.T."/>
            <person name="Xiao Y."/>
            <person name="Gibbons J.G."/>
            <person name="Terashima K."/>
            <person name="Grigoriev I.V."/>
            <person name="Hibbett D.S."/>
        </authorList>
    </citation>
    <scope>NUCLEOTIDE SEQUENCE</scope>
    <source>
        <strain evidence="4">JLM2183</strain>
    </source>
</reference>
<evidence type="ECO:0000313" key="4">
    <source>
        <dbReference type="EMBL" id="KAJ4485620.1"/>
    </source>
</evidence>
<dbReference type="InterPro" id="IPR028364">
    <property type="entry name" value="Ribosomal_uL1/biogenesis"/>
</dbReference>
<dbReference type="InterPro" id="IPR016095">
    <property type="entry name" value="Ribosomal_uL1_3-a/b-sand"/>
</dbReference>
<comment type="caution">
    <text evidence="4">The sequence shown here is derived from an EMBL/GenBank/DDBJ whole genome shotgun (WGS) entry which is preliminary data.</text>
</comment>
<dbReference type="Gene3D" id="3.40.50.790">
    <property type="match status" value="1"/>
</dbReference>
<evidence type="ECO:0000256" key="2">
    <source>
        <dbReference type="ARBA" id="ARBA00022980"/>
    </source>
</evidence>
<dbReference type="OrthoDB" id="1747252at2759"/>
<dbReference type="EMBL" id="JAOTPV010000003">
    <property type="protein sequence ID" value="KAJ4485620.1"/>
    <property type="molecule type" value="Genomic_DNA"/>
</dbReference>
<dbReference type="Pfam" id="PF00687">
    <property type="entry name" value="Ribosomal_L1"/>
    <property type="match status" value="1"/>
</dbReference>
<evidence type="ECO:0000256" key="3">
    <source>
        <dbReference type="ARBA" id="ARBA00023274"/>
    </source>
</evidence>
<dbReference type="GO" id="GO:0006412">
    <property type="term" value="P:translation"/>
    <property type="evidence" value="ECO:0007669"/>
    <property type="project" value="InterPro"/>
</dbReference>
<keyword evidence="3" id="KW-0687">Ribonucleoprotein</keyword>
<protein>
    <submittedName>
        <fullName evidence="4">Ribosomal protein L1-like protein</fullName>
    </submittedName>
</protein>
<dbReference type="InterPro" id="IPR023674">
    <property type="entry name" value="Ribosomal_uL1-like"/>
</dbReference>
<dbReference type="GO" id="GO:0003735">
    <property type="term" value="F:structural constituent of ribosome"/>
    <property type="evidence" value="ECO:0007669"/>
    <property type="project" value="InterPro"/>
</dbReference>